<dbReference type="InterPro" id="IPR050951">
    <property type="entry name" value="Retrovirus_Pol_polyprotein"/>
</dbReference>
<organism evidence="12">
    <name type="scientific">Tanacetum cinerariifolium</name>
    <name type="common">Dalmatian daisy</name>
    <name type="synonym">Chrysanthemum cinerariifolium</name>
    <dbReference type="NCBI Taxonomy" id="118510"/>
    <lineage>
        <taxon>Eukaryota</taxon>
        <taxon>Viridiplantae</taxon>
        <taxon>Streptophyta</taxon>
        <taxon>Embryophyta</taxon>
        <taxon>Tracheophyta</taxon>
        <taxon>Spermatophyta</taxon>
        <taxon>Magnoliopsida</taxon>
        <taxon>eudicotyledons</taxon>
        <taxon>Gunneridae</taxon>
        <taxon>Pentapetalae</taxon>
        <taxon>asterids</taxon>
        <taxon>campanulids</taxon>
        <taxon>Asterales</taxon>
        <taxon>Asteraceae</taxon>
        <taxon>Asteroideae</taxon>
        <taxon>Anthemideae</taxon>
        <taxon>Anthemidinae</taxon>
        <taxon>Tanacetum</taxon>
    </lineage>
</organism>
<evidence type="ECO:0000256" key="8">
    <source>
        <dbReference type="ARBA" id="ARBA00022918"/>
    </source>
</evidence>
<comment type="caution">
    <text evidence="12">The sequence shown here is derived from an EMBL/GenBank/DDBJ whole genome shotgun (WGS) entry which is preliminary data.</text>
</comment>
<dbReference type="CDD" id="cd01647">
    <property type="entry name" value="RT_LTR"/>
    <property type="match status" value="1"/>
</dbReference>
<dbReference type="Gene3D" id="2.40.70.10">
    <property type="entry name" value="Acid Proteases"/>
    <property type="match status" value="1"/>
</dbReference>
<dbReference type="GO" id="GO:0015074">
    <property type="term" value="P:DNA integration"/>
    <property type="evidence" value="ECO:0007669"/>
    <property type="project" value="InterPro"/>
</dbReference>
<evidence type="ECO:0000259" key="11">
    <source>
        <dbReference type="PROSITE" id="PS50994"/>
    </source>
</evidence>
<evidence type="ECO:0000256" key="1">
    <source>
        <dbReference type="ARBA" id="ARBA00012493"/>
    </source>
</evidence>
<dbReference type="Pfam" id="PF17917">
    <property type="entry name" value="RT_RNaseH"/>
    <property type="match status" value="1"/>
</dbReference>
<dbReference type="GO" id="GO:0004519">
    <property type="term" value="F:endonuclease activity"/>
    <property type="evidence" value="ECO:0007669"/>
    <property type="project" value="UniProtKB-KW"/>
</dbReference>
<dbReference type="InterPro" id="IPR000477">
    <property type="entry name" value="RT_dom"/>
</dbReference>
<dbReference type="Pfam" id="PF08284">
    <property type="entry name" value="RVP_2"/>
    <property type="match status" value="1"/>
</dbReference>
<protein>
    <recommendedName>
        <fullName evidence="1">RNA-directed DNA polymerase</fullName>
        <ecNumber evidence="1">2.7.7.49</ecNumber>
    </recommendedName>
</protein>
<proteinExistence type="predicted"/>
<feature type="region of interest" description="Disordered" evidence="9">
    <location>
        <begin position="1"/>
        <end position="21"/>
    </location>
</feature>
<dbReference type="SUPFAM" id="SSF53098">
    <property type="entry name" value="Ribonuclease H-like"/>
    <property type="match status" value="1"/>
</dbReference>
<sequence length="950" mass="109133">MPPRVMTRSAGRPTAESLGGGTDSLLPAMLAQVSNRGYVKNKNGNVVIEKVQENVGNVLVNGIQVGCSYKELLACNPKVYDGKGGVVVLTRWIEKMETMKDMSGCSIDQKVKYTTSSFVGKALTSWNSQICTLSQEVIVSMSWNDFKFMMIEEFCPINEMQKLKTELWNHVMVGAGHAAYTDRNGSIKKVEKRGNMGEPNKDKNGRDDNKRTRTGNAFATTANPVERENAGAWPKCATCYGNQKNQAMGRAFMLGAEEARQDPNIVTGIEPNELGFKYEIEIASGKLLEIVKVIKGCRLEIKGRVFDINLLSFGHGSFDVIIGMDWLSNYKAEIICYEKVVRIPLLDGKEIKFRIELTPGATPVAKSPYRLAPSELEELSRQLKELHDKELNKLTVKNRYLLLRINDLFDQLKGSQFFSKIDLRSRYHQLRVHEDNIPKTAFRTRYGHFEFPVMPFGLTNAPAVFMDLMNRVCRPYLDKFVIVFIDDILIYSKTQEEHVEHLRLVLELLKKEKMYAKFSKCEFWLREVRFLRHVINGNGIHVDPSKIEAVKNWKAPRTPIEVRSFLELAGYYCRFIKNFSKIAKTLTIVTQKSLPDGPKDFVVYCYVSGVGLGCVLMQRGAVVFALKIWRHYLYRTKSVIYTDHKSLQHIFSQKELNMRQRRWIELFSDYDCEIRYHPSKANVVVDALSKKERVKPKRVRAMNVILQSSIKDKILAAQNEVVDEYVGLQKGLDEMIEQRIKVEHQRPSGLLQQPEIPKMDRLARLYLNEIVARHGVPISIISDRNSHFTSRFWQSMQEALRTRLDMSTAYHPQTDGQSERTIQTLEDLLRACVLNFGGSWDIHLYLVEFSYNNSYHSSVRCALFVALNGRKCRSPIMWAEVREVQLIGPELVQETIKKISQIKDRLKATRDRQKSYVDKRIKPLDFSACDYVLLKVSPWKVYYALGRNEN</sequence>
<dbReference type="EC" id="2.7.7.49" evidence="1"/>
<evidence type="ECO:0000256" key="2">
    <source>
        <dbReference type="ARBA" id="ARBA00022670"/>
    </source>
</evidence>
<dbReference type="AlphaFoldDB" id="A0A6L2N0W9"/>
<dbReference type="GO" id="GO:0003964">
    <property type="term" value="F:RNA-directed DNA polymerase activity"/>
    <property type="evidence" value="ECO:0007669"/>
    <property type="project" value="UniProtKB-KW"/>
</dbReference>
<evidence type="ECO:0000256" key="3">
    <source>
        <dbReference type="ARBA" id="ARBA00022679"/>
    </source>
</evidence>
<dbReference type="CDD" id="cd09274">
    <property type="entry name" value="RNase_HI_RT_Ty3"/>
    <property type="match status" value="1"/>
</dbReference>
<evidence type="ECO:0000256" key="5">
    <source>
        <dbReference type="ARBA" id="ARBA00022722"/>
    </source>
</evidence>
<keyword evidence="2" id="KW-0645">Protease</keyword>
<reference evidence="12" key="1">
    <citation type="journal article" date="2019" name="Sci. Rep.">
        <title>Draft genome of Tanacetum cinerariifolium, the natural source of mosquito coil.</title>
        <authorList>
            <person name="Yamashiro T."/>
            <person name="Shiraishi A."/>
            <person name="Satake H."/>
            <person name="Nakayama K."/>
        </authorList>
    </citation>
    <scope>NUCLEOTIDE SEQUENCE</scope>
</reference>
<dbReference type="FunFam" id="3.10.10.10:FF:000007">
    <property type="entry name" value="Retrovirus-related Pol polyprotein from transposon 17.6-like Protein"/>
    <property type="match status" value="1"/>
</dbReference>
<dbReference type="Gene3D" id="3.30.420.10">
    <property type="entry name" value="Ribonuclease H-like superfamily/Ribonuclease H"/>
    <property type="match status" value="1"/>
</dbReference>
<dbReference type="GO" id="GO:0006508">
    <property type="term" value="P:proteolysis"/>
    <property type="evidence" value="ECO:0007669"/>
    <property type="project" value="UniProtKB-KW"/>
</dbReference>
<keyword evidence="4" id="KW-0548">Nucleotidyltransferase</keyword>
<dbReference type="SUPFAM" id="SSF56672">
    <property type="entry name" value="DNA/RNA polymerases"/>
    <property type="match status" value="1"/>
</dbReference>
<evidence type="ECO:0000313" key="12">
    <source>
        <dbReference type="EMBL" id="GEU78782.1"/>
    </source>
</evidence>
<dbReference type="InterPro" id="IPR012337">
    <property type="entry name" value="RNaseH-like_sf"/>
</dbReference>
<keyword evidence="8" id="KW-0695">RNA-directed DNA polymerase</keyword>
<dbReference type="EMBL" id="BKCJ010007742">
    <property type="protein sequence ID" value="GEU78782.1"/>
    <property type="molecule type" value="Genomic_DNA"/>
</dbReference>
<dbReference type="InterPro" id="IPR043502">
    <property type="entry name" value="DNA/RNA_pol_sf"/>
</dbReference>
<dbReference type="GO" id="GO:0003676">
    <property type="term" value="F:nucleic acid binding"/>
    <property type="evidence" value="ECO:0007669"/>
    <property type="project" value="InterPro"/>
</dbReference>
<dbReference type="InterPro" id="IPR001584">
    <property type="entry name" value="Integrase_cat-core"/>
</dbReference>
<accession>A0A6L2N0W9</accession>
<dbReference type="InterPro" id="IPR041373">
    <property type="entry name" value="RT_RNaseH"/>
</dbReference>
<dbReference type="Pfam" id="PF00078">
    <property type="entry name" value="RVT_1"/>
    <property type="match status" value="1"/>
</dbReference>
<dbReference type="InterPro" id="IPR043128">
    <property type="entry name" value="Rev_trsase/Diguanyl_cyclase"/>
</dbReference>
<keyword evidence="7" id="KW-0378">Hydrolase</keyword>
<keyword evidence="3" id="KW-0808">Transferase</keyword>
<feature type="domain" description="Reverse transcriptase" evidence="10">
    <location>
        <begin position="353"/>
        <end position="535"/>
    </location>
</feature>
<gene>
    <name evidence="12" type="ORF">Tci_050760</name>
</gene>
<dbReference type="Gene3D" id="3.30.70.270">
    <property type="match status" value="2"/>
</dbReference>
<dbReference type="CDD" id="cd00303">
    <property type="entry name" value="retropepsin_like"/>
    <property type="match status" value="1"/>
</dbReference>
<dbReference type="InterPro" id="IPR021109">
    <property type="entry name" value="Peptidase_aspartic_dom_sf"/>
</dbReference>
<feature type="domain" description="Integrase catalytic" evidence="11">
    <location>
        <begin position="762"/>
        <end position="883"/>
    </location>
</feature>
<keyword evidence="5" id="KW-0540">Nuclease</keyword>
<dbReference type="PANTHER" id="PTHR37984:SF5">
    <property type="entry name" value="PROTEIN NYNRIN-LIKE"/>
    <property type="match status" value="1"/>
</dbReference>
<evidence type="ECO:0000259" key="10">
    <source>
        <dbReference type="PROSITE" id="PS50878"/>
    </source>
</evidence>
<feature type="compositionally biased region" description="Basic and acidic residues" evidence="9">
    <location>
        <begin position="188"/>
        <end position="211"/>
    </location>
</feature>
<evidence type="ECO:0000256" key="7">
    <source>
        <dbReference type="ARBA" id="ARBA00022801"/>
    </source>
</evidence>
<feature type="region of interest" description="Disordered" evidence="9">
    <location>
        <begin position="184"/>
        <end position="216"/>
    </location>
</feature>
<dbReference type="InterPro" id="IPR036397">
    <property type="entry name" value="RNaseH_sf"/>
</dbReference>
<evidence type="ECO:0000256" key="6">
    <source>
        <dbReference type="ARBA" id="ARBA00022759"/>
    </source>
</evidence>
<name>A0A6L2N0W9_TANCI</name>
<dbReference type="GO" id="GO:0008233">
    <property type="term" value="F:peptidase activity"/>
    <property type="evidence" value="ECO:0007669"/>
    <property type="project" value="UniProtKB-KW"/>
</dbReference>
<dbReference type="Gene3D" id="3.10.10.10">
    <property type="entry name" value="HIV Type 1 Reverse Transcriptase, subunit A, domain 1"/>
    <property type="match status" value="1"/>
</dbReference>
<evidence type="ECO:0000256" key="9">
    <source>
        <dbReference type="SAM" id="MobiDB-lite"/>
    </source>
</evidence>
<dbReference type="PROSITE" id="PS50994">
    <property type="entry name" value="INTEGRASE"/>
    <property type="match status" value="1"/>
</dbReference>
<dbReference type="PROSITE" id="PS50878">
    <property type="entry name" value="RT_POL"/>
    <property type="match status" value="1"/>
</dbReference>
<keyword evidence="6" id="KW-0255">Endonuclease</keyword>
<dbReference type="PANTHER" id="PTHR37984">
    <property type="entry name" value="PROTEIN CBG26694"/>
    <property type="match status" value="1"/>
</dbReference>
<evidence type="ECO:0000256" key="4">
    <source>
        <dbReference type="ARBA" id="ARBA00022695"/>
    </source>
</evidence>